<name>A0AC35FMU1_9BILA</name>
<sequence>MAMYDKPGAASGPRDRHTHYNDPYDRASREIRTVQKKIWGLDGLSKKERAALENSTNDGMASKIAYSLNKSKRWELCSSPESFIEKMASLDQVYPVAAVDQCILKNEYTALSYSQKDPNDDDVKSIKVKSGNGGPFLSLRDSMIEKPSTPKALAERRRIKGETAKEFVEAPSILYCIANHHSDELFFRKLIGKSHIGARTTKKNKIVDLKDIEENSSDTDSDFGDCDNIDDSGETSMRTSTLADFIISKPSKLNNKRRKNNHDFEIINEISKEKAPAKFPTLTNTNDLIESSFTEIRFINIEKTETLELPNFESFEFMFDFEWLNEEKTKCLFMIPKGSENNVLTNFNSILILELSENQRNRLIRMTIKSVHEIHIPSSSGNPLKATSEIEMAIRKLWEQGIAFLNKQKNEPKKIFYQPQTSIFSTFNPMGDYARLGFNKSSSSISRSSSMNEYEKVESEACNLCSHGREGNLTTLKCGHTFCRFCSEKFIKEQIICGKSQLSCTKCSTLLEPSFILISTPLLLLQAYLRFQFLKQENTIECPNKCGVAFIEDSPKFNGIQCSECKSVFCIKCKSEPHFPLTCDQMNQWENRFMPQYIAETHKPSTASENLETVEEECPSHLRWMVNRSLHYHYLFPYLSKMKSAADDEIKPINVTTSIASVCIEARYKRMKTKYLKTLLIKQFGKVSTEQTKEVRYDLYTALYLLEFGFAWIYFSRKYKSLEYKSIKQALYNLKAVFVEIESRIFSGNHQEAMEKINLLRNLCKIIIEKF</sequence>
<evidence type="ECO:0000313" key="2">
    <source>
        <dbReference type="WBParaSite" id="PS1159_v2.g18477.t1"/>
    </source>
</evidence>
<reference evidence="2" key="1">
    <citation type="submission" date="2022-11" db="UniProtKB">
        <authorList>
            <consortium name="WormBaseParasite"/>
        </authorList>
    </citation>
    <scope>IDENTIFICATION</scope>
</reference>
<organism evidence="1 2">
    <name type="scientific">Panagrolaimus sp. PS1159</name>
    <dbReference type="NCBI Taxonomy" id="55785"/>
    <lineage>
        <taxon>Eukaryota</taxon>
        <taxon>Metazoa</taxon>
        <taxon>Ecdysozoa</taxon>
        <taxon>Nematoda</taxon>
        <taxon>Chromadorea</taxon>
        <taxon>Rhabditida</taxon>
        <taxon>Tylenchina</taxon>
        <taxon>Panagrolaimomorpha</taxon>
        <taxon>Panagrolaimoidea</taxon>
        <taxon>Panagrolaimidae</taxon>
        <taxon>Panagrolaimus</taxon>
    </lineage>
</organism>
<dbReference type="WBParaSite" id="PS1159_v2.g18477.t1">
    <property type="protein sequence ID" value="PS1159_v2.g18477.t1"/>
    <property type="gene ID" value="PS1159_v2.g18477"/>
</dbReference>
<dbReference type="Proteomes" id="UP000887580">
    <property type="component" value="Unplaced"/>
</dbReference>
<protein>
    <submittedName>
        <fullName evidence="2">RING-type domain-containing protein</fullName>
    </submittedName>
</protein>
<evidence type="ECO:0000313" key="1">
    <source>
        <dbReference type="Proteomes" id="UP000887580"/>
    </source>
</evidence>
<accession>A0AC35FMU1</accession>
<proteinExistence type="predicted"/>